<gene>
    <name evidence="1" type="ORF">BaRGS_00022619</name>
</gene>
<comment type="caution">
    <text evidence="1">The sequence shown here is derived from an EMBL/GenBank/DDBJ whole genome shotgun (WGS) entry which is preliminary data.</text>
</comment>
<feature type="non-terminal residue" evidence="1">
    <location>
        <position position="127"/>
    </location>
</feature>
<sequence>WKLVKEEERGEYAMRIFPVSYVTGTFSLTATAMNLNLNTAHFKQATGWINVYCTLSVSGEQADVVGADLPRPFQGGYKLDERVLHVQGNRLMWLVVSCHLNTTHFKEATSSMDEYDTCGVSGEQTDV</sequence>
<proteinExistence type="predicted"/>
<reference evidence="1 2" key="1">
    <citation type="journal article" date="2023" name="Sci. Data">
        <title>Genome assembly of the Korean intertidal mud-creeper Batillaria attramentaria.</title>
        <authorList>
            <person name="Patra A.K."/>
            <person name="Ho P.T."/>
            <person name="Jun S."/>
            <person name="Lee S.J."/>
            <person name="Kim Y."/>
            <person name="Won Y.J."/>
        </authorList>
    </citation>
    <scope>NUCLEOTIDE SEQUENCE [LARGE SCALE GENOMIC DNA]</scope>
    <source>
        <strain evidence="1">Wonlab-2016</strain>
    </source>
</reference>
<name>A0ABD0KGJ5_9CAEN</name>
<dbReference type="Proteomes" id="UP001519460">
    <property type="component" value="Unassembled WGS sequence"/>
</dbReference>
<protein>
    <submittedName>
        <fullName evidence="1">Uncharacterized protein</fullName>
    </submittedName>
</protein>
<evidence type="ECO:0000313" key="1">
    <source>
        <dbReference type="EMBL" id="KAK7486153.1"/>
    </source>
</evidence>
<evidence type="ECO:0000313" key="2">
    <source>
        <dbReference type="Proteomes" id="UP001519460"/>
    </source>
</evidence>
<organism evidence="1 2">
    <name type="scientific">Batillaria attramentaria</name>
    <dbReference type="NCBI Taxonomy" id="370345"/>
    <lineage>
        <taxon>Eukaryota</taxon>
        <taxon>Metazoa</taxon>
        <taxon>Spiralia</taxon>
        <taxon>Lophotrochozoa</taxon>
        <taxon>Mollusca</taxon>
        <taxon>Gastropoda</taxon>
        <taxon>Caenogastropoda</taxon>
        <taxon>Sorbeoconcha</taxon>
        <taxon>Cerithioidea</taxon>
        <taxon>Batillariidae</taxon>
        <taxon>Batillaria</taxon>
    </lineage>
</organism>
<feature type="non-terminal residue" evidence="1">
    <location>
        <position position="1"/>
    </location>
</feature>
<dbReference type="EMBL" id="JACVVK020000183">
    <property type="protein sequence ID" value="KAK7486153.1"/>
    <property type="molecule type" value="Genomic_DNA"/>
</dbReference>
<keyword evidence="2" id="KW-1185">Reference proteome</keyword>
<dbReference type="AlphaFoldDB" id="A0ABD0KGJ5"/>
<accession>A0ABD0KGJ5</accession>